<keyword evidence="4 7" id="KW-1133">Transmembrane helix</keyword>
<reference evidence="9 10" key="1">
    <citation type="submission" date="2020-04" db="EMBL/GenBank/DDBJ databases">
        <authorList>
            <person name="De Canck E."/>
        </authorList>
    </citation>
    <scope>NUCLEOTIDE SEQUENCE [LARGE SCALE GENOMIC DNA]</scope>
    <source>
        <strain evidence="9 10">LMG 29739</strain>
    </source>
</reference>
<dbReference type="RefSeq" id="WP_175111619.1">
    <property type="nucleotide sequence ID" value="NZ_CADIKF010000020.1"/>
</dbReference>
<sequence>MAPHSIAVLALVLAALAMLLLAGALMARIASARRSERTLADALERRSAQTVAGATSMASRADAARGAPVADDAMSGARRGSAASAGTAGVTSGATVQTTGMGGAASGAAVRPAGTAGMASGAGAQTAGTAKMAVAPGTPGAPANAAMPTQPLRRSRHARLRRVLDRAARVGGGWLDTPPGRLIVADEDRRLLEQCGFVDARARGLFLVARLACAIVLPAVAAACAEGRIAGTRFLALVLIALVAGFMLPKLLVRRRAAARRDAVVDELPLLVDLLRLLQGVGLSLDQSLQVTINDFRRMLPVLASELEIAQRQFAAGRTREQSLQRLASSFDNEDLRAVVRLLIQVDRHGGAVQEPLRQFGDRLRDGRRALLREKIGRLTVKMTGVMVVTLLPALLIVTAGPGVLAVLHSLSQHTYVRHR</sequence>
<accession>A0A6J5DXK6</accession>
<feature type="transmembrane region" description="Helical" evidence="7">
    <location>
        <begin position="383"/>
        <end position="408"/>
    </location>
</feature>
<evidence type="ECO:0000256" key="7">
    <source>
        <dbReference type="SAM" id="Phobius"/>
    </source>
</evidence>
<keyword evidence="3 7" id="KW-0812">Transmembrane</keyword>
<evidence type="ECO:0000256" key="6">
    <source>
        <dbReference type="SAM" id="MobiDB-lite"/>
    </source>
</evidence>
<feature type="domain" description="Type II secretion system protein GspF" evidence="8">
    <location>
        <begin position="273"/>
        <end position="398"/>
    </location>
</feature>
<comment type="subcellular location">
    <subcellularLocation>
        <location evidence="1">Cell membrane</location>
        <topology evidence="1">Multi-pass membrane protein</topology>
    </subcellularLocation>
</comment>
<keyword evidence="2" id="KW-1003">Cell membrane</keyword>
<dbReference type="GO" id="GO:0005886">
    <property type="term" value="C:plasma membrane"/>
    <property type="evidence" value="ECO:0007669"/>
    <property type="project" value="UniProtKB-SubCell"/>
</dbReference>
<keyword evidence="10" id="KW-1185">Reference proteome</keyword>
<feature type="region of interest" description="Disordered" evidence="6">
    <location>
        <begin position="50"/>
        <end position="92"/>
    </location>
</feature>
<dbReference type="EMBL" id="CADIKF010000020">
    <property type="protein sequence ID" value="CAB3758357.1"/>
    <property type="molecule type" value="Genomic_DNA"/>
</dbReference>
<feature type="compositionally biased region" description="Low complexity" evidence="6">
    <location>
        <begin position="130"/>
        <end position="149"/>
    </location>
</feature>
<organism evidence="9 10">
    <name type="scientific">Paraburkholderia solisilvae</name>
    <dbReference type="NCBI Taxonomy" id="624376"/>
    <lineage>
        <taxon>Bacteria</taxon>
        <taxon>Pseudomonadati</taxon>
        <taxon>Pseudomonadota</taxon>
        <taxon>Betaproteobacteria</taxon>
        <taxon>Burkholderiales</taxon>
        <taxon>Burkholderiaceae</taxon>
        <taxon>Paraburkholderia</taxon>
    </lineage>
</organism>
<evidence type="ECO:0000256" key="1">
    <source>
        <dbReference type="ARBA" id="ARBA00004651"/>
    </source>
</evidence>
<gene>
    <name evidence="9" type="ORF">LMG29739_02918</name>
</gene>
<keyword evidence="5 7" id="KW-0472">Membrane</keyword>
<proteinExistence type="predicted"/>
<evidence type="ECO:0000313" key="9">
    <source>
        <dbReference type="EMBL" id="CAB3758357.1"/>
    </source>
</evidence>
<evidence type="ECO:0000256" key="3">
    <source>
        <dbReference type="ARBA" id="ARBA00022692"/>
    </source>
</evidence>
<dbReference type="PANTHER" id="PTHR35007:SF2">
    <property type="entry name" value="PILUS ASSEMBLE PROTEIN"/>
    <property type="match status" value="1"/>
</dbReference>
<protein>
    <recommendedName>
        <fullName evidence="8">Type II secretion system protein GspF domain-containing protein</fullName>
    </recommendedName>
</protein>
<dbReference type="Proteomes" id="UP000494329">
    <property type="component" value="Unassembled WGS sequence"/>
</dbReference>
<evidence type="ECO:0000256" key="4">
    <source>
        <dbReference type="ARBA" id="ARBA00022989"/>
    </source>
</evidence>
<feature type="compositionally biased region" description="Low complexity" evidence="6">
    <location>
        <begin position="75"/>
        <end position="92"/>
    </location>
</feature>
<evidence type="ECO:0000256" key="5">
    <source>
        <dbReference type="ARBA" id="ARBA00023136"/>
    </source>
</evidence>
<evidence type="ECO:0000259" key="8">
    <source>
        <dbReference type="Pfam" id="PF00482"/>
    </source>
</evidence>
<dbReference type="InterPro" id="IPR018076">
    <property type="entry name" value="T2SS_GspF_dom"/>
</dbReference>
<feature type="transmembrane region" description="Helical" evidence="7">
    <location>
        <begin position="234"/>
        <end position="253"/>
    </location>
</feature>
<dbReference type="AlphaFoldDB" id="A0A6J5DXK6"/>
<name>A0A6J5DXK6_9BURK</name>
<dbReference type="PANTHER" id="PTHR35007">
    <property type="entry name" value="INTEGRAL MEMBRANE PROTEIN-RELATED"/>
    <property type="match status" value="1"/>
</dbReference>
<evidence type="ECO:0000256" key="2">
    <source>
        <dbReference type="ARBA" id="ARBA00022475"/>
    </source>
</evidence>
<dbReference type="Pfam" id="PF00482">
    <property type="entry name" value="T2SSF"/>
    <property type="match status" value="1"/>
</dbReference>
<feature type="region of interest" description="Disordered" evidence="6">
    <location>
        <begin position="130"/>
        <end position="155"/>
    </location>
</feature>
<evidence type="ECO:0000313" key="10">
    <source>
        <dbReference type="Proteomes" id="UP000494329"/>
    </source>
</evidence>